<dbReference type="GO" id="GO:0004497">
    <property type="term" value="F:monooxygenase activity"/>
    <property type="evidence" value="ECO:0007669"/>
    <property type="project" value="UniProtKB-KW"/>
</dbReference>
<dbReference type="OrthoDB" id="1470350at2759"/>
<feature type="transmembrane region" description="Helical" evidence="7">
    <location>
        <begin position="12"/>
        <end position="29"/>
    </location>
</feature>
<feature type="binding site" description="axial binding residue" evidence="5">
    <location>
        <position position="459"/>
    </location>
    <ligand>
        <name>heme</name>
        <dbReference type="ChEBI" id="CHEBI:30413"/>
    </ligand>
    <ligandPart>
        <name>Fe</name>
        <dbReference type="ChEBI" id="CHEBI:18248"/>
    </ligandPart>
</feature>
<organism evidence="8 9">
    <name type="scientific">Synchytrium microbalum</name>
    <dbReference type="NCBI Taxonomy" id="1806994"/>
    <lineage>
        <taxon>Eukaryota</taxon>
        <taxon>Fungi</taxon>
        <taxon>Fungi incertae sedis</taxon>
        <taxon>Chytridiomycota</taxon>
        <taxon>Chytridiomycota incertae sedis</taxon>
        <taxon>Chytridiomycetes</taxon>
        <taxon>Synchytriales</taxon>
        <taxon>Synchytriaceae</taxon>
        <taxon>Synchytrium</taxon>
    </lineage>
</organism>
<keyword evidence="4 5" id="KW-0408">Iron</keyword>
<dbReference type="PROSITE" id="PS00086">
    <property type="entry name" value="CYTOCHROME_P450"/>
    <property type="match status" value="1"/>
</dbReference>
<dbReference type="GO" id="GO:0020037">
    <property type="term" value="F:heme binding"/>
    <property type="evidence" value="ECO:0007669"/>
    <property type="project" value="InterPro"/>
</dbReference>
<dbReference type="PRINTS" id="PR00385">
    <property type="entry name" value="P450"/>
</dbReference>
<dbReference type="GO" id="GO:0016705">
    <property type="term" value="F:oxidoreductase activity, acting on paired donors, with incorporation or reduction of molecular oxygen"/>
    <property type="evidence" value="ECO:0007669"/>
    <property type="project" value="InterPro"/>
</dbReference>
<dbReference type="PRINTS" id="PR00463">
    <property type="entry name" value="EP450I"/>
</dbReference>
<dbReference type="Gene3D" id="1.10.630.10">
    <property type="entry name" value="Cytochrome P450"/>
    <property type="match status" value="1"/>
</dbReference>
<protein>
    <recommendedName>
        <fullName evidence="10">Cytochrome P450</fullName>
    </recommendedName>
</protein>
<evidence type="ECO:0000256" key="4">
    <source>
        <dbReference type="ARBA" id="ARBA00023004"/>
    </source>
</evidence>
<proteinExistence type="inferred from homology"/>
<keyword evidence="5 6" id="KW-0349">Heme</keyword>
<sequence>MAATMNSSPWMWAVVGVAAVTGLTTYEYWDRAIGTRKRNDIPKLPKHLTTPMLGNAPAVLKRFTTDHLDALNEKRKMIGNVWLLSLPGRQMVITYNVADVECIMKDPYLFVKGEASHKMVFPFFGHGIFAVDGEEWKIQRKTGSNIFTVKNFKDHFGPVFLEESDLMCKHMSESASQNLPIDMQDLLLRCTIDGFARIALGTDVQALRTQGSNVNGKYRLPDVDFMIAFDGLLAILTKRFINPLYHISEMFDGTYGEILKHKSVLDEFALKMIRERTEKPLDKDRLSRPMDLLDFFLAAEVDANSEEYLRDVMLNYIIAGRDTTAQTCSWLLWEVAKHPHVEERLREEFTRILGDGPLDYSNLKDMRFSVAVWHETLRLHGNVPNAIRVATDDVTLPSGTKLLKGDIVQWSSWCMARNEEIWGEDANEFKPERWLNEEGNLIRVSQYQWPVFNCGPRICLGMNMATHEALILMSDIYRRFHLELVNEDDKSKWGVWNEDPAKRRGRYGLGVTLSMRGGVEFKVHHVSK</sequence>
<dbReference type="InterPro" id="IPR002401">
    <property type="entry name" value="Cyt_P450_E_grp-I"/>
</dbReference>
<dbReference type="AlphaFoldDB" id="A0A507C8A3"/>
<keyword evidence="7" id="KW-1133">Transmembrane helix</keyword>
<dbReference type="GO" id="GO:0006629">
    <property type="term" value="P:lipid metabolic process"/>
    <property type="evidence" value="ECO:0007669"/>
    <property type="project" value="UniProtKB-ARBA"/>
</dbReference>
<dbReference type="GeneID" id="42003178"/>
<dbReference type="Pfam" id="PF00067">
    <property type="entry name" value="p450"/>
    <property type="match status" value="1"/>
</dbReference>
<keyword evidence="9" id="KW-1185">Reference proteome</keyword>
<dbReference type="InterPro" id="IPR036396">
    <property type="entry name" value="Cyt_P450_sf"/>
</dbReference>
<comment type="caution">
    <text evidence="8">The sequence shown here is derived from an EMBL/GenBank/DDBJ whole genome shotgun (WGS) entry which is preliminary data.</text>
</comment>
<evidence type="ECO:0000256" key="7">
    <source>
        <dbReference type="SAM" id="Phobius"/>
    </source>
</evidence>
<keyword evidence="7" id="KW-0812">Transmembrane</keyword>
<dbReference type="RefSeq" id="XP_031026173.1">
    <property type="nucleotide sequence ID" value="XM_031167881.1"/>
</dbReference>
<keyword evidence="6" id="KW-0503">Monooxygenase</keyword>
<comment type="similarity">
    <text evidence="1 6">Belongs to the cytochrome P450 family.</text>
</comment>
<dbReference type="InterPro" id="IPR001128">
    <property type="entry name" value="Cyt_P450"/>
</dbReference>
<dbReference type="PANTHER" id="PTHR24296">
    <property type="entry name" value="CYTOCHROME P450"/>
    <property type="match status" value="1"/>
</dbReference>
<dbReference type="SUPFAM" id="SSF48264">
    <property type="entry name" value="Cytochrome P450"/>
    <property type="match status" value="1"/>
</dbReference>
<dbReference type="InterPro" id="IPR017972">
    <property type="entry name" value="Cyt_P450_CS"/>
</dbReference>
<accession>A0A507C8A3</accession>
<comment type="cofactor">
    <cofactor evidence="5">
        <name>heme</name>
        <dbReference type="ChEBI" id="CHEBI:30413"/>
    </cofactor>
</comment>
<dbReference type="STRING" id="1806994.A0A507C8A3"/>
<dbReference type="GO" id="GO:0005506">
    <property type="term" value="F:iron ion binding"/>
    <property type="evidence" value="ECO:0007669"/>
    <property type="project" value="InterPro"/>
</dbReference>
<evidence type="ECO:0000256" key="6">
    <source>
        <dbReference type="RuleBase" id="RU000461"/>
    </source>
</evidence>
<keyword evidence="7" id="KW-0472">Membrane</keyword>
<evidence type="ECO:0000256" key="1">
    <source>
        <dbReference type="ARBA" id="ARBA00010617"/>
    </source>
</evidence>
<keyword evidence="2 5" id="KW-0479">Metal-binding</keyword>
<evidence type="ECO:0000256" key="2">
    <source>
        <dbReference type="ARBA" id="ARBA00022723"/>
    </source>
</evidence>
<evidence type="ECO:0000313" key="9">
    <source>
        <dbReference type="Proteomes" id="UP000319731"/>
    </source>
</evidence>
<keyword evidence="3 6" id="KW-0560">Oxidoreductase</keyword>
<gene>
    <name evidence="8" type="ORF">SmJEL517_g01953</name>
</gene>
<reference evidence="8 9" key="1">
    <citation type="journal article" date="2019" name="Sci. Rep.">
        <title>Comparative genomics of chytrid fungi reveal insights into the obligate biotrophic and pathogenic lifestyle of Synchytrium endobioticum.</title>
        <authorList>
            <person name="van de Vossenberg B.T.L.H."/>
            <person name="Warris S."/>
            <person name="Nguyen H.D.T."/>
            <person name="van Gent-Pelzer M.P.E."/>
            <person name="Joly D.L."/>
            <person name="van de Geest H.C."/>
            <person name="Bonants P.J.M."/>
            <person name="Smith D.S."/>
            <person name="Levesque C.A."/>
            <person name="van der Lee T.A.J."/>
        </authorList>
    </citation>
    <scope>NUCLEOTIDE SEQUENCE [LARGE SCALE GENOMIC DNA]</scope>
    <source>
        <strain evidence="8 9">JEL517</strain>
    </source>
</reference>
<dbReference type="Proteomes" id="UP000319731">
    <property type="component" value="Unassembled WGS sequence"/>
</dbReference>
<evidence type="ECO:0008006" key="10">
    <source>
        <dbReference type="Google" id="ProtNLM"/>
    </source>
</evidence>
<dbReference type="EMBL" id="QEAO01000007">
    <property type="protein sequence ID" value="TPX35741.1"/>
    <property type="molecule type" value="Genomic_DNA"/>
</dbReference>
<evidence type="ECO:0000313" key="8">
    <source>
        <dbReference type="EMBL" id="TPX35741.1"/>
    </source>
</evidence>
<evidence type="ECO:0000256" key="5">
    <source>
        <dbReference type="PIRSR" id="PIRSR602401-1"/>
    </source>
</evidence>
<name>A0A507C8A3_9FUNG</name>
<evidence type="ECO:0000256" key="3">
    <source>
        <dbReference type="ARBA" id="ARBA00023002"/>
    </source>
</evidence>